<dbReference type="GO" id="GO:0046872">
    <property type="term" value="F:metal ion binding"/>
    <property type="evidence" value="ECO:0007669"/>
    <property type="project" value="UniProtKB-KW"/>
</dbReference>
<feature type="domain" description="Amidohydrolase-related" evidence="9">
    <location>
        <begin position="4"/>
        <end position="310"/>
    </location>
</feature>
<keyword evidence="3 8" id="KW-0210">Decarboxylase</keyword>
<dbReference type="GO" id="GO:0016787">
    <property type="term" value="F:hydrolase activity"/>
    <property type="evidence" value="ECO:0007669"/>
    <property type="project" value="InterPro"/>
</dbReference>
<dbReference type="RefSeq" id="XP_045952673.1">
    <property type="nucleotide sequence ID" value="XM_046100879.1"/>
</dbReference>
<dbReference type="AlphaFoldDB" id="A0A9P8U9C7"/>
<keyword evidence="4" id="KW-0862">Zinc</keyword>
<dbReference type="InterPro" id="IPR006680">
    <property type="entry name" value="Amidohydro-rel"/>
</dbReference>
<keyword evidence="11" id="KW-1185">Reference proteome</keyword>
<dbReference type="GO" id="GO:0005829">
    <property type="term" value="C:cytosol"/>
    <property type="evidence" value="ECO:0007669"/>
    <property type="project" value="TreeGrafter"/>
</dbReference>
<dbReference type="PANTHER" id="PTHR21240">
    <property type="entry name" value="2-AMINO-3-CARBOXYLMUCONATE-6-SEMIALDEHYDE DECARBOXYLASE"/>
    <property type="match status" value="1"/>
</dbReference>
<dbReference type="EMBL" id="JAGPXC010000010">
    <property type="protein sequence ID" value="KAH6646159.1"/>
    <property type="molecule type" value="Genomic_DNA"/>
</dbReference>
<dbReference type="InterPro" id="IPR032466">
    <property type="entry name" value="Metal_Hydrolase"/>
</dbReference>
<evidence type="ECO:0000256" key="2">
    <source>
        <dbReference type="ARBA" id="ARBA00022723"/>
    </source>
</evidence>
<dbReference type="PANTHER" id="PTHR21240:SF29">
    <property type="entry name" value="AMIDOHYDROLASE-RELATED DOMAIN-CONTAINING PROTEIN"/>
    <property type="match status" value="1"/>
</dbReference>
<name>A0A9P8U9C7_9PEZI</name>
<dbReference type="GeneID" id="70129771"/>
<evidence type="ECO:0000256" key="8">
    <source>
        <dbReference type="RuleBase" id="RU366045"/>
    </source>
</evidence>
<evidence type="ECO:0000313" key="11">
    <source>
        <dbReference type="Proteomes" id="UP000758603"/>
    </source>
</evidence>
<evidence type="ECO:0000256" key="6">
    <source>
        <dbReference type="ARBA" id="ARBA00036832"/>
    </source>
</evidence>
<evidence type="ECO:0000256" key="1">
    <source>
        <dbReference type="ARBA" id="ARBA00005871"/>
    </source>
</evidence>
<evidence type="ECO:0000256" key="7">
    <source>
        <dbReference type="ARBA" id="ARBA00038889"/>
    </source>
</evidence>
<evidence type="ECO:0000313" key="10">
    <source>
        <dbReference type="EMBL" id="KAH6646159.1"/>
    </source>
</evidence>
<dbReference type="InterPro" id="IPR032465">
    <property type="entry name" value="ACMSD"/>
</dbReference>
<dbReference type="Proteomes" id="UP000758603">
    <property type="component" value="Unassembled WGS sequence"/>
</dbReference>
<comment type="caution">
    <text evidence="10">The sequence shown here is derived from an EMBL/GenBank/DDBJ whole genome shotgun (WGS) entry which is preliminary data.</text>
</comment>
<accession>A0A9P8U9C7</accession>
<gene>
    <name evidence="10" type="ORF">BKA67DRAFT_541145</name>
</gene>
<dbReference type="GO" id="GO:0047596">
    <property type="term" value="F:6-methylsalicylate decarboxylase activity"/>
    <property type="evidence" value="ECO:0007669"/>
    <property type="project" value="UniProtKB-EC"/>
</dbReference>
<comment type="similarity">
    <text evidence="1">Belongs to the metallo-dependent hydrolases superfamily. ACMSD family.</text>
</comment>
<dbReference type="GO" id="GO:0019748">
    <property type="term" value="P:secondary metabolic process"/>
    <property type="evidence" value="ECO:0007669"/>
    <property type="project" value="TreeGrafter"/>
</dbReference>
<evidence type="ECO:0000256" key="3">
    <source>
        <dbReference type="ARBA" id="ARBA00022793"/>
    </source>
</evidence>
<proteinExistence type="inferred from homology"/>
<dbReference type="Gene3D" id="3.20.20.140">
    <property type="entry name" value="Metal-dependent hydrolases"/>
    <property type="match status" value="1"/>
</dbReference>
<keyword evidence="5 8" id="KW-0456">Lyase</keyword>
<evidence type="ECO:0000256" key="4">
    <source>
        <dbReference type="ARBA" id="ARBA00022833"/>
    </source>
</evidence>
<comment type="catalytic activity">
    <reaction evidence="6">
        <text>6-methylsalicylate + H(+) = 3-methylphenol + CO2</text>
        <dbReference type="Rhea" id="RHEA:23112"/>
        <dbReference type="ChEBI" id="CHEBI:15378"/>
        <dbReference type="ChEBI" id="CHEBI:16526"/>
        <dbReference type="ChEBI" id="CHEBI:17231"/>
        <dbReference type="ChEBI" id="CHEBI:36658"/>
        <dbReference type="EC" id="4.1.1.52"/>
    </reaction>
    <physiologicalReaction direction="left-to-right" evidence="6">
        <dbReference type="Rhea" id="RHEA:23113"/>
    </physiologicalReaction>
</comment>
<keyword evidence="2" id="KW-0479">Metal-binding</keyword>
<dbReference type="Pfam" id="PF04909">
    <property type="entry name" value="Amidohydro_2"/>
    <property type="match status" value="1"/>
</dbReference>
<evidence type="ECO:0000259" key="9">
    <source>
        <dbReference type="Pfam" id="PF04909"/>
    </source>
</evidence>
<organism evidence="10 11">
    <name type="scientific">Truncatella angustata</name>
    <dbReference type="NCBI Taxonomy" id="152316"/>
    <lineage>
        <taxon>Eukaryota</taxon>
        <taxon>Fungi</taxon>
        <taxon>Dikarya</taxon>
        <taxon>Ascomycota</taxon>
        <taxon>Pezizomycotina</taxon>
        <taxon>Sordariomycetes</taxon>
        <taxon>Xylariomycetidae</taxon>
        <taxon>Amphisphaeriales</taxon>
        <taxon>Sporocadaceae</taxon>
        <taxon>Truncatella</taxon>
    </lineage>
</organism>
<sequence>MNMIDVHHHFLPPAYAHAWQESGQIPSGLALPSWSVDEDLSFLDRQGIRTAILSLSAPGVSIAGSPERAKNLARDCNNYAAEIHRTHPDRFGFFATLPLENMNDCFEELLYALDELGADGVTLFTSYAGLYLGHEYFKPLWEELNRRAAVVFIHPVSVINPGPPHNLAVPPPIIDFPHETTRAAVHLITSNTIRDNPNCKIILSHGGGTLPYVATRIANATADVGLISKTAEEFLTEAKSFYFDLALTSYEDPIRLLSNFATHGHILWGNDFPFAREKTVQGQLDVLNNVTLEPNFRQSIIDSAALKLFPRLLNSLR</sequence>
<protein>
    <recommendedName>
        <fullName evidence="7">6-methylsalicylate decarboxylase</fullName>
        <ecNumber evidence="7">4.1.1.52</ecNumber>
    </recommendedName>
</protein>
<dbReference type="OrthoDB" id="2832284at2759"/>
<reference evidence="10" key="1">
    <citation type="journal article" date="2021" name="Nat. Commun.">
        <title>Genetic determinants of endophytism in the Arabidopsis root mycobiome.</title>
        <authorList>
            <person name="Mesny F."/>
            <person name="Miyauchi S."/>
            <person name="Thiergart T."/>
            <person name="Pickel B."/>
            <person name="Atanasova L."/>
            <person name="Karlsson M."/>
            <person name="Huettel B."/>
            <person name="Barry K.W."/>
            <person name="Haridas S."/>
            <person name="Chen C."/>
            <person name="Bauer D."/>
            <person name="Andreopoulos W."/>
            <person name="Pangilinan J."/>
            <person name="LaButti K."/>
            <person name="Riley R."/>
            <person name="Lipzen A."/>
            <person name="Clum A."/>
            <person name="Drula E."/>
            <person name="Henrissat B."/>
            <person name="Kohler A."/>
            <person name="Grigoriev I.V."/>
            <person name="Martin F.M."/>
            <person name="Hacquard S."/>
        </authorList>
    </citation>
    <scope>NUCLEOTIDE SEQUENCE</scope>
    <source>
        <strain evidence="10">MPI-SDFR-AT-0073</strain>
    </source>
</reference>
<dbReference type="EC" id="4.1.1.52" evidence="7"/>
<evidence type="ECO:0000256" key="5">
    <source>
        <dbReference type="ARBA" id="ARBA00023239"/>
    </source>
</evidence>
<dbReference type="SUPFAM" id="SSF51556">
    <property type="entry name" value="Metallo-dependent hydrolases"/>
    <property type="match status" value="1"/>
</dbReference>